<dbReference type="SUPFAM" id="SSF53955">
    <property type="entry name" value="Lysozyme-like"/>
    <property type="match status" value="1"/>
</dbReference>
<evidence type="ECO:0000313" key="3">
    <source>
        <dbReference type="Proteomes" id="UP000184079"/>
    </source>
</evidence>
<sequence length="208" mass="23667">MMNNRRLSKAVKRTVFVGVGLFLLFIGISLFFQRFMLTQPDSQVGPIISEQVLDYRPLVVKYAKKYEVEEHVDTLLAMMMQESSGQGDDPMQSSESYCGERGCIQDPEVSIKQGVYYFSQTLKAAGGDVLTAIQSYNFGKGFVDYIREQGDDFSQEAAIQFSQKMYAADPDKEKYRCLRDGAQELDACYGDIYYVKSVMAYKDKLKQE</sequence>
<dbReference type="Gene3D" id="1.10.530.10">
    <property type="match status" value="1"/>
</dbReference>
<keyword evidence="3" id="KW-1185">Reference proteome</keyword>
<dbReference type="CDD" id="cd16891">
    <property type="entry name" value="CwlT-like"/>
    <property type="match status" value="1"/>
</dbReference>
<dbReference type="InterPro" id="IPR023346">
    <property type="entry name" value="Lysozyme-like_dom_sf"/>
</dbReference>
<name>A0A1M5RAE8_9BACI</name>
<evidence type="ECO:0000313" key="2">
    <source>
        <dbReference type="EMBL" id="SHH23039.1"/>
    </source>
</evidence>
<protein>
    <submittedName>
        <fullName evidence="2">Lysozyme-like</fullName>
    </submittedName>
</protein>
<evidence type="ECO:0000259" key="1">
    <source>
        <dbReference type="Pfam" id="PF13702"/>
    </source>
</evidence>
<proteinExistence type="predicted"/>
<accession>A0A1M5RAE8</accession>
<dbReference type="AlphaFoldDB" id="A0A1M5RAE8"/>
<organism evidence="2 3">
    <name type="scientific">Virgibacillus chiguensis</name>
    <dbReference type="NCBI Taxonomy" id="411959"/>
    <lineage>
        <taxon>Bacteria</taxon>
        <taxon>Bacillati</taxon>
        <taxon>Bacillota</taxon>
        <taxon>Bacilli</taxon>
        <taxon>Bacillales</taxon>
        <taxon>Bacillaceae</taxon>
        <taxon>Virgibacillus</taxon>
    </lineage>
</organism>
<dbReference type="Proteomes" id="UP000184079">
    <property type="component" value="Unassembled WGS sequence"/>
</dbReference>
<gene>
    <name evidence="2" type="ORF">SAMN05421807_10573</name>
</gene>
<reference evidence="3" key="1">
    <citation type="submission" date="2016-11" db="EMBL/GenBank/DDBJ databases">
        <authorList>
            <person name="Varghese N."/>
            <person name="Submissions S."/>
        </authorList>
    </citation>
    <scope>NUCLEOTIDE SEQUENCE [LARGE SCALE GENOMIC DNA]</scope>
    <source>
        <strain evidence="3">CGMCC 1.6496</strain>
    </source>
</reference>
<dbReference type="Pfam" id="PF13702">
    <property type="entry name" value="Lysozyme_like"/>
    <property type="match status" value="1"/>
</dbReference>
<dbReference type="EMBL" id="FQXD01000005">
    <property type="protein sequence ID" value="SHH23039.1"/>
    <property type="molecule type" value="Genomic_DNA"/>
</dbReference>
<dbReference type="InterPro" id="IPR047194">
    <property type="entry name" value="CwlT-like_lysozyme"/>
</dbReference>
<feature type="domain" description="CwlT-like lysozyme" evidence="1">
    <location>
        <begin position="49"/>
        <end position="201"/>
    </location>
</feature>